<name>A0A365KUA7_9BACL</name>
<keyword evidence="3" id="KW-0804">Transcription</keyword>
<comment type="caution">
    <text evidence="5">The sequence shown here is derived from an EMBL/GenBank/DDBJ whole genome shotgun (WGS) entry which is preliminary data.</text>
</comment>
<sequence>MAAVSESTKNKKDELEELALKYKALADPKRLEILNKICLKSSACVCDLTEEMDLPQSKLSYHLKILLNAGLLDKEARGTWSFYSINQREMDRLISNQICNVITPSC</sequence>
<dbReference type="AlphaFoldDB" id="A0A365KUA7"/>
<dbReference type="NCBIfam" id="NF033788">
    <property type="entry name" value="HTH_metalloreg"/>
    <property type="match status" value="1"/>
</dbReference>
<protein>
    <submittedName>
        <fullName evidence="5">Transcriptional regulator</fullName>
    </submittedName>
</protein>
<dbReference type="Proteomes" id="UP000251002">
    <property type="component" value="Unassembled WGS sequence"/>
</dbReference>
<reference evidence="5 6" key="1">
    <citation type="submission" date="2018-06" db="EMBL/GenBank/DDBJ databases">
        <title>The draft genome sequences of strains SCU63 and S1.</title>
        <authorList>
            <person name="Gan L."/>
        </authorList>
    </citation>
    <scope>NUCLEOTIDE SEQUENCE [LARGE SCALE GENOMIC DNA]</scope>
    <source>
        <strain evidence="5 6">SCU63</strain>
    </source>
</reference>
<dbReference type="InterPro" id="IPR011991">
    <property type="entry name" value="ArsR-like_HTH"/>
</dbReference>
<dbReference type="PANTHER" id="PTHR33154:SF18">
    <property type="entry name" value="ARSENICAL RESISTANCE OPERON REPRESSOR"/>
    <property type="match status" value="1"/>
</dbReference>
<dbReference type="SMART" id="SM00418">
    <property type="entry name" value="HTH_ARSR"/>
    <property type="match status" value="1"/>
</dbReference>
<evidence type="ECO:0000256" key="3">
    <source>
        <dbReference type="ARBA" id="ARBA00023163"/>
    </source>
</evidence>
<evidence type="ECO:0000313" key="5">
    <source>
        <dbReference type="EMBL" id="RAZ76752.1"/>
    </source>
</evidence>
<dbReference type="PRINTS" id="PR00778">
    <property type="entry name" value="HTHARSR"/>
</dbReference>
<dbReference type="CDD" id="cd00090">
    <property type="entry name" value="HTH_ARSR"/>
    <property type="match status" value="1"/>
</dbReference>
<evidence type="ECO:0000313" key="6">
    <source>
        <dbReference type="Proteomes" id="UP000251002"/>
    </source>
</evidence>
<feature type="domain" description="HTH arsR-type" evidence="4">
    <location>
        <begin position="10"/>
        <end position="105"/>
    </location>
</feature>
<dbReference type="InterPro" id="IPR001845">
    <property type="entry name" value="HTH_ArsR_DNA-bd_dom"/>
</dbReference>
<dbReference type="GO" id="GO:0003700">
    <property type="term" value="F:DNA-binding transcription factor activity"/>
    <property type="evidence" value="ECO:0007669"/>
    <property type="project" value="InterPro"/>
</dbReference>
<dbReference type="RefSeq" id="WP_112223917.1">
    <property type="nucleotide sequence ID" value="NZ_CP196859.1"/>
</dbReference>
<keyword evidence="1" id="KW-0805">Transcription regulation</keyword>
<dbReference type="InterPro" id="IPR036388">
    <property type="entry name" value="WH-like_DNA-bd_sf"/>
</dbReference>
<dbReference type="EMBL" id="QLZR01000004">
    <property type="protein sequence ID" value="RAZ76752.1"/>
    <property type="molecule type" value="Genomic_DNA"/>
</dbReference>
<dbReference type="PANTHER" id="PTHR33154">
    <property type="entry name" value="TRANSCRIPTIONAL REGULATOR, ARSR FAMILY"/>
    <property type="match status" value="1"/>
</dbReference>
<dbReference type="SUPFAM" id="SSF46785">
    <property type="entry name" value="Winged helix' DNA-binding domain"/>
    <property type="match status" value="1"/>
</dbReference>
<proteinExistence type="predicted"/>
<evidence type="ECO:0000259" key="4">
    <source>
        <dbReference type="PROSITE" id="PS50987"/>
    </source>
</evidence>
<evidence type="ECO:0000256" key="1">
    <source>
        <dbReference type="ARBA" id="ARBA00023015"/>
    </source>
</evidence>
<keyword evidence="6" id="KW-1185">Reference proteome</keyword>
<dbReference type="GO" id="GO:0003677">
    <property type="term" value="F:DNA binding"/>
    <property type="evidence" value="ECO:0007669"/>
    <property type="project" value="UniProtKB-KW"/>
</dbReference>
<dbReference type="InterPro" id="IPR051081">
    <property type="entry name" value="HTH_MetalResp_TranReg"/>
</dbReference>
<keyword evidence="2" id="KW-0238">DNA-binding</keyword>
<gene>
    <name evidence="5" type="ORF">DP120_12030</name>
</gene>
<dbReference type="PROSITE" id="PS50987">
    <property type="entry name" value="HTH_ARSR_2"/>
    <property type="match status" value="1"/>
</dbReference>
<dbReference type="Pfam" id="PF01022">
    <property type="entry name" value="HTH_5"/>
    <property type="match status" value="1"/>
</dbReference>
<dbReference type="InterPro" id="IPR036390">
    <property type="entry name" value="WH_DNA-bd_sf"/>
</dbReference>
<dbReference type="Gene3D" id="1.10.10.10">
    <property type="entry name" value="Winged helix-like DNA-binding domain superfamily/Winged helix DNA-binding domain"/>
    <property type="match status" value="1"/>
</dbReference>
<organism evidence="5 6">
    <name type="scientific">Planococcus halotolerans</name>
    <dbReference type="NCBI Taxonomy" id="2233542"/>
    <lineage>
        <taxon>Bacteria</taxon>
        <taxon>Bacillati</taxon>
        <taxon>Bacillota</taxon>
        <taxon>Bacilli</taxon>
        <taxon>Bacillales</taxon>
        <taxon>Caryophanaceae</taxon>
        <taxon>Planococcus</taxon>
    </lineage>
</organism>
<evidence type="ECO:0000256" key="2">
    <source>
        <dbReference type="ARBA" id="ARBA00023125"/>
    </source>
</evidence>
<accession>A0A365KUA7</accession>